<feature type="transmembrane region" description="Helical" evidence="1">
    <location>
        <begin position="338"/>
        <end position="356"/>
    </location>
</feature>
<organism evidence="4 5">
    <name type="scientific">Ramlibacter lithotrophicus</name>
    <dbReference type="NCBI Taxonomy" id="2606681"/>
    <lineage>
        <taxon>Bacteria</taxon>
        <taxon>Pseudomonadati</taxon>
        <taxon>Pseudomonadota</taxon>
        <taxon>Betaproteobacteria</taxon>
        <taxon>Burkholderiales</taxon>
        <taxon>Comamonadaceae</taxon>
        <taxon>Ramlibacter</taxon>
    </lineage>
</organism>
<feature type="transmembrane region" description="Helical" evidence="1">
    <location>
        <begin position="280"/>
        <end position="302"/>
    </location>
</feature>
<dbReference type="InterPro" id="IPR000160">
    <property type="entry name" value="GGDEF_dom"/>
</dbReference>
<protein>
    <submittedName>
        <fullName evidence="4">Diguanylate cyclase</fullName>
    </submittedName>
</protein>
<dbReference type="InterPro" id="IPR029787">
    <property type="entry name" value="Nucleotide_cyclase"/>
</dbReference>
<feature type="signal peptide" evidence="2">
    <location>
        <begin position="1"/>
        <end position="31"/>
    </location>
</feature>
<dbReference type="SMART" id="SM00267">
    <property type="entry name" value="GGDEF"/>
    <property type="match status" value="1"/>
</dbReference>
<reference evidence="4 5" key="1">
    <citation type="journal article" date="2020" name="Nature">
        <title>Bacterial chemolithoautotrophy via manganese oxidation.</title>
        <authorList>
            <person name="Yu H."/>
            <person name="Leadbetter J.R."/>
        </authorList>
    </citation>
    <scope>NUCLEOTIDE SEQUENCE [LARGE SCALE GENOMIC DNA]</scope>
    <source>
        <strain evidence="4 5">RBP-1</strain>
    </source>
</reference>
<proteinExistence type="predicted"/>
<dbReference type="Gene3D" id="3.30.70.270">
    <property type="match status" value="1"/>
</dbReference>
<feature type="transmembrane region" description="Helical" evidence="1">
    <location>
        <begin position="368"/>
        <end position="389"/>
    </location>
</feature>
<dbReference type="InterPro" id="IPR043128">
    <property type="entry name" value="Rev_trsase/Diguanyl_cyclase"/>
</dbReference>
<feature type="domain" description="GGDEF" evidence="3">
    <location>
        <begin position="392"/>
        <end position="566"/>
    </location>
</feature>
<keyword evidence="2" id="KW-0732">Signal</keyword>
<dbReference type="Gene3D" id="2.60.40.2380">
    <property type="match status" value="1"/>
</dbReference>
<feature type="transmembrane region" description="Helical" evidence="1">
    <location>
        <begin position="186"/>
        <end position="212"/>
    </location>
</feature>
<evidence type="ECO:0000313" key="4">
    <source>
        <dbReference type="EMBL" id="NKE64221.1"/>
    </source>
</evidence>
<gene>
    <name evidence="4" type="ORF">RAMLITH_00170</name>
</gene>
<feature type="transmembrane region" description="Helical" evidence="1">
    <location>
        <begin position="224"/>
        <end position="243"/>
    </location>
</feature>
<dbReference type="SUPFAM" id="SSF55073">
    <property type="entry name" value="Nucleotide cyclase"/>
    <property type="match status" value="1"/>
</dbReference>
<dbReference type="RefSeq" id="WP_168105335.1">
    <property type="nucleotide sequence ID" value="NZ_VTOX01000001.1"/>
</dbReference>
<feature type="chain" id="PRO_5031129454" evidence="2">
    <location>
        <begin position="32"/>
        <end position="582"/>
    </location>
</feature>
<feature type="transmembrane region" description="Helical" evidence="1">
    <location>
        <begin position="308"/>
        <end position="331"/>
    </location>
</feature>
<keyword evidence="1" id="KW-0472">Membrane</keyword>
<keyword evidence="5" id="KW-1185">Reference proteome</keyword>
<evidence type="ECO:0000259" key="3">
    <source>
        <dbReference type="SMART" id="SM00267"/>
    </source>
</evidence>
<sequence length="582" mass="62413">MEPASLPLRRWWQRLARCCVAACLLPLLAAAAGLAPPGLAPNGVQYWPDATGTAGFAQARAELDQGRGLRVDTHRVMPLGPRRAVWYRLDMQPVAQPRQVVLTLPIASIDLVELFRPDGNGGWQVQRAGDALPVGEWPVRYLHPAFALTLRPQAEPVAYLRVQHSHPVSIQWTLRDAGAFNEANKLWHLLLGGYVGFLLLVVVLAAAHAVLWRDSIHLYYGGHVILVGLVVLSLTGLAGEYLWPWNAWWNDVAPAVLAAAALGGIGLFVRELVAERGRRLLSSVLLLLAAGCFVVAAAYLAFGRERVFLVHNINAAVSLTVFVAAAGWYALRHPKVGGWVFAGLAVLALGAGFPLLRNLGLEPPAAVTPYGLQVGAALQIPLVLIGLYFRSRERRDNQLRVHALARTDPLTGVGSHRVLLERLEQLLGRHRRDPLAGAVLRLRVSNLAAIGHDYGREAAEAAMVRAAECVVHEAREGDTVAREQGGDLVLVLEGRSSRDQAAATGRNIIAGGLKFSGRLPPGVTLSLHVAGLCAPFPRGNAQLLLGALGQMLQDIAADPGGRAMRIVDGSDGADSGHGEVAR</sequence>
<dbReference type="Proteomes" id="UP000521868">
    <property type="component" value="Unassembled WGS sequence"/>
</dbReference>
<name>A0A7X6I4D5_9BURK</name>
<dbReference type="Pfam" id="PF00990">
    <property type="entry name" value="GGDEF"/>
    <property type="match status" value="1"/>
</dbReference>
<feature type="transmembrane region" description="Helical" evidence="1">
    <location>
        <begin position="255"/>
        <end position="273"/>
    </location>
</feature>
<dbReference type="AlphaFoldDB" id="A0A7X6I4D5"/>
<comment type="caution">
    <text evidence="4">The sequence shown here is derived from an EMBL/GenBank/DDBJ whole genome shotgun (WGS) entry which is preliminary data.</text>
</comment>
<evidence type="ECO:0000313" key="5">
    <source>
        <dbReference type="Proteomes" id="UP000521868"/>
    </source>
</evidence>
<evidence type="ECO:0000256" key="2">
    <source>
        <dbReference type="SAM" id="SignalP"/>
    </source>
</evidence>
<accession>A0A7X6I4D5</accession>
<dbReference type="EMBL" id="VTOX01000001">
    <property type="protein sequence ID" value="NKE64221.1"/>
    <property type="molecule type" value="Genomic_DNA"/>
</dbReference>
<dbReference type="Pfam" id="PF07696">
    <property type="entry name" value="7TMR-DISMED2"/>
    <property type="match status" value="1"/>
</dbReference>
<dbReference type="Pfam" id="PF07695">
    <property type="entry name" value="7TMR-DISM_7TM"/>
    <property type="match status" value="1"/>
</dbReference>
<keyword evidence="1" id="KW-1133">Transmembrane helix</keyword>
<evidence type="ECO:0000256" key="1">
    <source>
        <dbReference type="SAM" id="Phobius"/>
    </source>
</evidence>
<dbReference type="InterPro" id="IPR011623">
    <property type="entry name" value="7TMR_DISM_rcpt_extracell_dom1"/>
</dbReference>
<dbReference type="InterPro" id="IPR011622">
    <property type="entry name" value="7TMR_DISM_rcpt_extracell_dom2"/>
</dbReference>
<keyword evidence="1" id="KW-0812">Transmembrane</keyword>